<protein>
    <submittedName>
        <fullName evidence="1">Uncharacterized protein</fullName>
    </submittedName>
</protein>
<accession>A0AAP2E3W4</accession>
<dbReference type="AlphaFoldDB" id="A0AAP2E3W4"/>
<gene>
    <name evidence="1" type="ORF">KK062_23335</name>
</gene>
<comment type="caution">
    <text evidence="1">The sequence shown here is derived from an EMBL/GenBank/DDBJ whole genome shotgun (WGS) entry which is preliminary data.</text>
</comment>
<evidence type="ECO:0000313" key="2">
    <source>
        <dbReference type="Proteomes" id="UP001319080"/>
    </source>
</evidence>
<evidence type="ECO:0000313" key="1">
    <source>
        <dbReference type="EMBL" id="MBT1711197.1"/>
    </source>
</evidence>
<proteinExistence type="predicted"/>
<organism evidence="1 2">
    <name type="scientific">Dawidia cretensis</name>
    <dbReference type="NCBI Taxonomy" id="2782350"/>
    <lineage>
        <taxon>Bacteria</taxon>
        <taxon>Pseudomonadati</taxon>
        <taxon>Bacteroidota</taxon>
        <taxon>Cytophagia</taxon>
        <taxon>Cytophagales</taxon>
        <taxon>Chryseotaleaceae</taxon>
        <taxon>Dawidia</taxon>
    </lineage>
</organism>
<reference evidence="1 2" key="1">
    <citation type="submission" date="2021-05" db="EMBL/GenBank/DDBJ databases">
        <title>A Polyphasic approach of four new species of the genus Ohtaekwangia: Ohtaekwangia histidinii sp. nov., Ohtaekwangia cretensis sp. nov., Ohtaekwangia indiensis sp. nov., Ohtaekwangia reichenbachii sp. nov. from diverse environment.</title>
        <authorList>
            <person name="Octaviana S."/>
        </authorList>
    </citation>
    <scope>NUCLEOTIDE SEQUENCE [LARGE SCALE GENOMIC DNA]</scope>
    <source>
        <strain evidence="1 2">PWU5</strain>
    </source>
</reference>
<dbReference type="Proteomes" id="UP001319080">
    <property type="component" value="Unassembled WGS sequence"/>
</dbReference>
<sequence length="228" mass="26575">MKKIGLITLVLTLAIEAKTQNLIGEWYAIDDENLAELVIHEDSIKARILVPGGDSKGSERTGIKHFGIYEVHDKRILIVPDDTSVDAVRYRAMTFFNIRDGISVELAVNGITMVSKEVDKLIDLNASDTTRLFGNVFYHKDYLQLLNKKQNMETMTLPEFKEFLAAYVNKREMYSYRERYMPATFQQTLINSILIEMAFNPINKKDWFNRFLEKYLMDKEVEALWRKM</sequence>
<name>A0AAP2E3W4_9BACT</name>
<keyword evidence="2" id="KW-1185">Reference proteome</keyword>
<dbReference type="EMBL" id="JAHESE010000030">
    <property type="protein sequence ID" value="MBT1711197.1"/>
    <property type="molecule type" value="Genomic_DNA"/>
</dbReference>
<dbReference type="RefSeq" id="WP_254086772.1">
    <property type="nucleotide sequence ID" value="NZ_JAHESE010000030.1"/>
</dbReference>